<dbReference type="GO" id="GO:0046819">
    <property type="term" value="P:protein secretion by the type V secretion system"/>
    <property type="evidence" value="ECO:0007669"/>
    <property type="project" value="TreeGrafter"/>
</dbReference>
<dbReference type="InterPro" id="IPR027282">
    <property type="entry name" value="TPS"/>
</dbReference>
<evidence type="ECO:0000256" key="7">
    <source>
        <dbReference type="ARBA" id="ARBA00023237"/>
    </source>
</evidence>
<feature type="domain" description="ShlB POTRA" evidence="12">
    <location>
        <begin position="155"/>
        <end position="209"/>
    </location>
</feature>
<dbReference type="InterPro" id="IPR013686">
    <property type="entry name" value="Polypept-transport_assoc_ShlB"/>
</dbReference>
<evidence type="ECO:0000256" key="1">
    <source>
        <dbReference type="ARBA" id="ARBA00004442"/>
    </source>
</evidence>
<dbReference type="Pfam" id="PF08479">
    <property type="entry name" value="POTRA_2"/>
    <property type="match status" value="1"/>
</dbReference>
<feature type="chain" id="PRO_5028173058" evidence="9">
    <location>
        <begin position="27"/>
        <end position="567"/>
    </location>
</feature>
<comment type="similarity">
    <text evidence="2">Belongs to the TPS (TC 1.B.20) family.</text>
</comment>
<accession>A0A744CD58</accession>
<dbReference type="PIRSF" id="PIRSF029745">
    <property type="entry name" value="FhaC"/>
    <property type="match status" value="1"/>
</dbReference>
<evidence type="ECO:0000256" key="5">
    <source>
        <dbReference type="ARBA" id="ARBA00023065"/>
    </source>
</evidence>
<comment type="subcellular location">
    <subcellularLocation>
        <location evidence="1">Cell outer membrane</location>
    </subcellularLocation>
</comment>
<reference evidence="13" key="2">
    <citation type="submission" date="2020-02" db="EMBL/GenBank/DDBJ databases">
        <authorList>
            <consortium name="NCBI Pathogen Detection Project"/>
        </authorList>
    </citation>
    <scope>NUCLEOTIDE SEQUENCE</scope>
    <source>
        <strain evidence="13">MA.CCC_P4</strain>
    </source>
</reference>
<sequence>MGGWKWRVQGALFGLLASVLPLPGQAQDSATQELLRQQERTRMLREQQEASPEVRLRPAPAPSQNLLPQNETPCFPIERIRLDGEDAGRFTSALKAADPENDPATGRCLGTRGINVVIARVQNAVVARGFVTTRILAASQNLKTGTLTLTVVPGRIRTIRFAPGSPLRAAARNAVPARRGDLLNLRDVEQALENFRRVPTVEADIQITPAEGGDARPGESDLVILWRQRSPPVRFSVSLDDAGSRSTGKLQGAATLSLDSPLSSNDLFYINLSHDIFNASGKGTRGYTTHYSVPWGYWTLSTTISGYRYHQTVAGYSQNYVYSGTSNNAEMRLSRLVYRDASRKTSLYGRGWMRRSRNFIDDTEIGVQRRRTGGWELGLTHREYPGENSFDAGLALRHGTGAFKAMAAPEEEFGEGTSRMKVITADAQLMIPFLAGSLRARYTGNWRAQWDRSPLVPQDHFSIGGRYTVRGFDGELTLTGERGWVWRNEIGLQLGTTQELYFGADYGHVSGPSTRGLLGHNLAGAAIGLRGGAAGFRWDLFAGTPLSRPKGFRNGSLTTGFTLTWSC</sequence>
<dbReference type="FunFam" id="2.40.160.50:FF:000009">
    <property type="entry name" value="Putative hemolysin activator protein"/>
    <property type="match status" value="1"/>
</dbReference>
<feature type="compositionally biased region" description="Basic and acidic residues" evidence="8">
    <location>
        <begin position="42"/>
        <end position="56"/>
    </location>
</feature>
<evidence type="ECO:0000259" key="12">
    <source>
        <dbReference type="Pfam" id="PF17287"/>
    </source>
</evidence>
<organism evidence="13">
    <name type="scientific">Salmonella enterica</name>
    <name type="common">Salmonella choleraesuis</name>
    <dbReference type="NCBI Taxonomy" id="28901"/>
    <lineage>
        <taxon>Bacteria</taxon>
        <taxon>Pseudomonadati</taxon>
        <taxon>Pseudomonadota</taxon>
        <taxon>Gammaproteobacteria</taxon>
        <taxon>Enterobacterales</taxon>
        <taxon>Enterobacteriaceae</taxon>
        <taxon>Salmonella</taxon>
    </lineage>
</organism>
<dbReference type="Gene3D" id="2.40.160.50">
    <property type="entry name" value="membrane protein fhac: a member of the omp85/tpsb transporter family"/>
    <property type="match status" value="1"/>
</dbReference>
<dbReference type="EMBL" id="DAAUQJ010000006">
    <property type="protein sequence ID" value="HAF2412848.1"/>
    <property type="molecule type" value="Genomic_DNA"/>
</dbReference>
<dbReference type="PANTHER" id="PTHR34597">
    <property type="entry name" value="SLR1661 PROTEIN"/>
    <property type="match status" value="1"/>
</dbReference>
<evidence type="ECO:0000256" key="6">
    <source>
        <dbReference type="ARBA" id="ARBA00023136"/>
    </source>
</evidence>
<comment type="caution">
    <text evidence="13">The sequence shown here is derived from an EMBL/GenBank/DDBJ whole genome shotgun (WGS) entry which is preliminary data.</text>
</comment>
<gene>
    <name evidence="13" type="ORF">G8N70_003186</name>
</gene>
<dbReference type="GO" id="GO:0008320">
    <property type="term" value="F:protein transmembrane transporter activity"/>
    <property type="evidence" value="ECO:0007669"/>
    <property type="project" value="TreeGrafter"/>
</dbReference>
<dbReference type="GO" id="GO:0009279">
    <property type="term" value="C:cell outer membrane"/>
    <property type="evidence" value="ECO:0007669"/>
    <property type="project" value="UniProtKB-SubCell"/>
</dbReference>
<evidence type="ECO:0000256" key="2">
    <source>
        <dbReference type="ARBA" id="ARBA00009055"/>
    </source>
</evidence>
<dbReference type="Pfam" id="PF17287">
    <property type="entry name" value="POTRA_3"/>
    <property type="match status" value="1"/>
</dbReference>
<dbReference type="InterPro" id="IPR005565">
    <property type="entry name" value="Hemolysn_activator_HlyB_C"/>
</dbReference>
<evidence type="ECO:0000256" key="3">
    <source>
        <dbReference type="ARBA" id="ARBA00022452"/>
    </source>
</evidence>
<protein>
    <submittedName>
        <fullName evidence="13">ShlB/FhaC/HecB family hemolysin secretion/activation protein</fullName>
    </submittedName>
</protein>
<evidence type="ECO:0000259" key="11">
    <source>
        <dbReference type="Pfam" id="PF08479"/>
    </source>
</evidence>
<keyword evidence="4" id="KW-0812">Transmembrane</keyword>
<reference evidence="13" key="1">
    <citation type="journal article" date="2018" name="Genome Biol.">
        <title>SKESA: strategic k-mer extension for scrupulous assemblies.</title>
        <authorList>
            <person name="Souvorov A."/>
            <person name="Agarwala R."/>
            <person name="Lipman D.J."/>
        </authorList>
    </citation>
    <scope>NUCLEOTIDE SEQUENCE</scope>
    <source>
        <strain evidence="13">MA.CCC_P4</strain>
    </source>
</reference>
<keyword evidence="3" id="KW-1134">Transmembrane beta strand</keyword>
<evidence type="ECO:0000256" key="9">
    <source>
        <dbReference type="SAM" id="SignalP"/>
    </source>
</evidence>
<keyword evidence="6" id="KW-0472">Membrane</keyword>
<keyword evidence="5" id="KW-0406">Ion transport</keyword>
<keyword evidence="7" id="KW-0998">Cell outer membrane</keyword>
<dbReference type="Gene3D" id="3.10.20.310">
    <property type="entry name" value="membrane protein fhac"/>
    <property type="match status" value="1"/>
</dbReference>
<evidence type="ECO:0000313" key="13">
    <source>
        <dbReference type="EMBL" id="HAF2412848.1"/>
    </source>
</evidence>
<dbReference type="PANTHER" id="PTHR34597:SF3">
    <property type="entry name" value="OUTER MEMBRANE TRANSPORTER CDIB"/>
    <property type="match status" value="1"/>
</dbReference>
<dbReference type="Pfam" id="PF03865">
    <property type="entry name" value="ShlB"/>
    <property type="match status" value="1"/>
</dbReference>
<evidence type="ECO:0000256" key="8">
    <source>
        <dbReference type="SAM" id="MobiDB-lite"/>
    </source>
</evidence>
<feature type="domain" description="Polypeptide-transport-associated ShlB-type" evidence="11">
    <location>
        <begin position="75"/>
        <end position="154"/>
    </location>
</feature>
<name>A0A744CD58_SALER</name>
<dbReference type="AlphaFoldDB" id="A0A744CD58"/>
<dbReference type="GO" id="GO:0006811">
    <property type="term" value="P:monoatomic ion transport"/>
    <property type="evidence" value="ECO:0007669"/>
    <property type="project" value="UniProtKB-KW"/>
</dbReference>
<dbReference type="InterPro" id="IPR051544">
    <property type="entry name" value="TPS_OM_transporter"/>
</dbReference>
<proteinExistence type="inferred from homology"/>
<keyword evidence="5" id="KW-0813">Transport</keyword>
<feature type="domain" description="Haemolysin activator HlyB C-terminal" evidence="10">
    <location>
        <begin position="218"/>
        <end position="531"/>
    </location>
</feature>
<feature type="region of interest" description="Disordered" evidence="8">
    <location>
        <begin position="42"/>
        <end position="70"/>
    </location>
</feature>
<evidence type="ECO:0000256" key="4">
    <source>
        <dbReference type="ARBA" id="ARBA00022692"/>
    </source>
</evidence>
<evidence type="ECO:0000259" key="10">
    <source>
        <dbReference type="Pfam" id="PF03865"/>
    </source>
</evidence>
<dbReference type="GO" id="GO:0098046">
    <property type="term" value="C:type V protein secretion system complex"/>
    <property type="evidence" value="ECO:0007669"/>
    <property type="project" value="TreeGrafter"/>
</dbReference>
<dbReference type="InterPro" id="IPR035251">
    <property type="entry name" value="ShlB_POTRA"/>
</dbReference>
<feature type="signal peptide" evidence="9">
    <location>
        <begin position="1"/>
        <end position="26"/>
    </location>
</feature>
<keyword evidence="9" id="KW-0732">Signal</keyword>